<feature type="transmembrane region" description="Helical" evidence="8">
    <location>
        <begin position="202"/>
        <end position="221"/>
    </location>
</feature>
<keyword evidence="3 8" id="KW-0812">Transmembrane</keyword>
<evidence type="ECO:0000256" key="7">
    <source>
        <dbReference type="SAM" id="MobiDB-lite"/>
    </source>
</evidence>
<dbReference type="PANTHER" id="PTHR30509:SF9">
    <property type="entry name" value="MULTIDRUG RESISTANCE PROTEIN MDTO"/>
    <property type="match status" value="1"/>
</dbReference>
<dbReference type="Pfam" id="PF13515">
    <property type="entry name" value="FUSC_2"/>
    <property type="match status" value="1"/>
</dbReference>
<evidence type="ECO:0000256" key="5">
    <source>
        <dbReference type="ARBA" id="ARBA00023136"/>
    </source>
</evidence>
<comment type="subcellular location">
    <subcellularLocation>
        <location evidence="1">Cell membrane</location>
        <topology evidence="1">Multi-pass membrane protein</topology>
    </subcellularLocation>
</comment>
<evidence type="ECO:0000256" key="8">
    <source>
        <dbReference type="SAM" id="Phobius"/>
    </source>
</evidence>
<feature type="transmembrane region" description="Helical" evidence="8">
    <location>
        <begin position="275"/>
        <end position="292"/>
    </location>
</feature>
<gene>
    <name evidence="10" type="ORF">AAME72_09845</name>
</gene>
<dbReference type="PROSITE" id="PS51257">
    <property type="entry name" value="PROKAR_LIPOPROTEIN"/>
    <property type="match status" value="1"/>
</dbReference>
<feature type="region of interest" description="Disordered" evidence="7">
    <location>
        <begin position="165"/>
        <end position="194"/>
    </location>
</feature>
<evidence type="ECO:0000256" key="6">
    <source>
        <dbReference type="ARBA" id="ARBA00043993"/>
    </source>
</evidence>
<dbReference type="EMBL" id="CP157390">
    <property type="protein sequence ID" value="XBM50153.1"/>
    <property type="molecule type" value="Genomic_DNA"/>
</dbReference>
<feature type="domain" description="Integral membrane bound transporter" evidence="9">
    <location>
        <begin position="211"/>
        <end position="343"/>
    </location>
</feature>
<dbReference type="InterPro" id="IPR049453">
    <property type="entry name" value="Memb_transporter_dom"/>
</dbReference>
<reference evidence="10" key="1">
    <citation type="submission" date="2024-05" db="EMBL/GenBank/DDBJ databases">
        <title>The Natural Products Discovery Center: Release of the First 8490 Sequenced Strains for Exploring Actinobacteria Biosynthetic Diversity.</title>
        <authorList>
            <person name="Kalkreuter E."/>
            <person name="Kautsar S.A."/>
            <person name="Yang D."/>
            <person name="Bader C.D."/>
            <person name="Teijaro C.N."/>
            <person name="Fluegel L."/>
            <person name="Davis C.M."/>
            <person name="Simpson J.R."/>
            <person name="Lauterbach L."/>
            <person name="Steele A.D."/>
            <person name="Gui C."/>
            <person name="Meng S."/>
            <person name="Li G."/>
            <person name="Viehrig K."/>
            <person name="Ye F."/>
            <person name="Su P."/>
            <person name="Kiefer A.F."/>
            <person name="Nichols A."/>
            <person name="Cepeda A.J."/>
            <person name="Yan W."/>
            <person name="Fan B."/>
            <person name="Jiang Y."/>
            <person name="Adhikari A."/>
            <person name="Zheng C.-J."/>
            <person name="Schuster L."/>
            <person name="Cowan T.M."/>
            <person name="Smanski M.J."/>
            <person name="Chevrette M.G."/>
            <person name="de Carvalho L.P.S."/>
            <person name="Shen B."/>
        </authorList>
    </citation>
    <scope>NUCLEOTIDE SEQUENCE</scope>
    <source>
        <strain evidence="10">NPDC080035</strain>
    </source>
</reference>
<evidence type="ECO:0000256" key="1">
    <source>
        <dbReference type="ARBA" id="ARBA00004651"/>
    </source>
</evidence>
<evidence type="ECO:0000256" key="3">
    <source>
        <dbReference type="ARBA" id="ARBA00022692"/>
    </source>
</evidence>
<comment type="similarity">
    <text evidence="6">Belongs to the YccS/YhfK family.</text>
</comment>
<dbReference type="RefSeq" id="WP_348790062.1">
    <property type="nucleotide sequence ID" value="NZ_CP157390.1"/>
</dbReference>
<proteinExistence type="inferred from homology"/>
<feature type="transmembrane region" description="Helical" evidence="8">
    <location>
        <begin position="108"/>
        <end position="126"/>
    </location>
</feature>
<sequence>MKHLGSPIVALVMTAAAAGACATTWYVAQAFGAGGSPAVLATVVALSVGRRDFAGRAEFARAALVLPLTSVAAAVVGWLLVTVPIVGALVFIGGMSVPIWMRRFGQRIAHLGALAALPLTAMLVVPVSGMPWWLGGMLALIAGVVAVLWVALAREVLALARLRGSTAEPGTSPPSRATPSPAAAPAPATSRAPRRLPASTRMAVQMAVALAAAFVVGWGLFPEHAMWVVLTAFIVNAGNRGRGDVLHRSALRVVGAVAGSLAAVLLALAVPRISGLPAVAVIFAALFVGGWLRAVSYAYWSFAVTLVVSLLQELFGTAPFAGEAGMLIERVAAIVVGGVLGVAAAWLVLPVRSTDVLRKRLSDMLITLGAVFSPAEPAERAARLDAFHAAVDRVEELAPAHRARRMLGGHRAQPIDCITAAAALPAIVRARIAAGPTPPQLRAAVGDARRALAAPVDLERVRTSLLALATMLGPDSAR</sequence>
<feature type="transmembrane region" description="Helical" evidence="8">
    <location>
        <begin position="327"/>
        <end position="349"/>
    </location>
</feature>
<organism evidence="10">
    <name type="scientific">Leifsonia sp. NPDC080035</name>
    <dbReference type="NCBI Taxonomy" id="3143936"/>
    <lineage>
        <taxon>Bacteria</taxon>
        <taxon>Bacillati</taxon>
        <taxon>Actinomycetota</taxon>
        <taxon>Actinomycetes</taxon>
        <taxon>Micrococcales</taxon>
        <taxon>Microbacteriaceae</taxon>
        <taxon>Leifsonia</taxon>
    </lineage>
</organism>
<evidence type="ECO:0000256" key="2">
    <source>
        <dbReference type="ARBA" id="ARBA00022475"/>
    </source>
</evidence>
<keyword evidence="5 8" id="KW-0472">Membrane</keyword>
<feature type="transmembrane region" description="Helical" evidence="8">
    <location>
        <begin position="132"/>
        <end position="153"/>
    </location>
</feature>
<accession>A0AAU7GJC2</accession>
<feature type="transmembrane region" description="Helical" evidence="8">
    <location>
        <begin position="249"/>
        <end position="268"/>
    </location>
</feature>
<dbReference type="AlphaFoldDB" id="A0AAU7GJC2"/>
<evidence type="ECO:0000313" key="10">
    <source>
        <dbReference type="EMBL" id="XBM50153.1"/>
    </source>
</evidence>
<feature type="transmembrane region" description="Helical" evidence="8">
    <location>
        <begin position="298"/>
        <end position="315"/>
    </location>
</feature>
<dbReference type="PANTHER" id="PTHR30509">
    <property type="entry name" value="P-HYDROXYBENZOIC ACID EFFLUX PUMP SUBUNIT-RELATED"/>
    <property type="match status" value="1"/>
</dbReference>
<keyword evidence="2" id="KW-1003">Cell membrane</keyword>
<keyword evidence="4 8" id="KW-1133">Transmembrane helix</keyword>
<protein>
    <submittedName>
        <fullName evidence="10">FUSC family protein</fullName>
    </submittedName>
</protein>
<feature type="compositionally biased region" description="Low complexity" evidence="7">
    <location>
        <begin position="173"/>
        <end position="194"/>
    </location>
</feature>
<evidence type="ECO:0000259" key="9">
    <source>
        <dbReference type="Pfam" id="PF13515"/>
    </source>
</evidence>
<name>A0AAU7GJC2_9MICO</name>
<dbReference type="GO" id="GO:0005886">
    <property type="term" value="C:plasma membrane"/>
    <property type="evidence" value="ECO:0007669"/>
    <property type="project" value="UniProtKB-SubCell"/>
</dbReference>
<evidence type="ECO:0000256" key="4">
    <source>
        <dbReference type="ARBA" id="ARBA00022989"/>
    </source>
</evidence>